<dbReference type="PANTHER" id="PTHR24201">
    <property type="entry name" value="ANK_REP_REGION DOMAIN-CONTAINING PROTEIN"/>
    <property type="match status" value="1"/>
</dbReference>
<protein>
    <recommendedName>
        <fullName evidence="7">Ankyrin</fullName>
    </recommendedName>
</protein>
<comment type="caution">
    <text evidence="5">The sequence shown here is derived from an EMBL/GenBank/DDBJ whole genome shotgun (WGS) entry which is preliminary data.</text>
</comment>
<dbReference type="PROSITE" id="PS50297">
    <property type="entry name" value="ANK_REP_REGION"/>
    <property type="match status" value="1"/>
</dbReference>
<name>A0AAD7UCP2_9STRA</name>
<dbReference type="AlphaFoldDB" id="A0AAD7UCP2"/>
<organism evidence="5 6">
    <name type="scientific">Chrysophaeum taylorii</name>
    <dbReference type="NCBI Taxonomy" id="2483200"/>
    <lineage>
        <taxon>Eukaryota</taxon>
        <taxon>Sar</taxon>
        <taxon>Stramenopiles</taxon>
        <taxon>Ochrophyta</taxon>
        <taxon>Pelagophyceae</taxon>
        <taxon>Pelagomonadales</taxon>
        <taxon>Pelagomonadaceae</taxon>
        <taxon>Chrysophaeum</taxon>
    </lineage>
</organism>
<keyword evidence="6" id="KW-1185">Reference proteome</keyword>
<dbReference type="PROSITE" id="PS50088">
    <property type="entry name" value="ANK_REPEAT"/>
    <property type="match status" value="1"/>
</dbReference>
<evidence type="ECO:0000256" key="4">
    <source>
        <dbReference type="SAM" id="MobiDB-lite"/>
    </source>
</evidence>
<evidence type="ECO:0000256" key="2">
    <source>
        <dbReference type="ARBA" id="ARBA00023043"/>
    </source>
</evidence>
<sequence>MGIASRTISREGLDVDTVLTPDGETGVCIRFQGDREDPYYEPVLRCLLRHGASPNVKTMRGATPAHCAASYNLTSVLSLLHEFGADVDVEDREGYAPAHICAGWGKTEALEWLLTKGGVGVEREHTNGMSLAMFAATAGHLDTLKCLKTLGANLRKPCRIEHELIRGQRVMASVMAMALYEGRNDIADWLVAECDIGKHESEIVVCYSPEDEEAALERERLLFDAPDESTYSSFGFADDEEGTPETKGKWPEPPRSPRVAAAWRDLDENDVVADWREDNFPEKMPPPPPPPRHDSDEPPHHDYPSPGGGLVDREDASEDEDSAAERGASPPRRYVPRVDDTISDDKPDAASKPPDLSLPRRMHQVFSRVDYVGRDDLHGMADTAQVREPDASLLSATHPALSRVDYVARDDDLDSLDDVVDDDDDDEPADDSSAANTTDVPCPPPPSSPVGDAVVLPDGEATPMVEAPAPAVPPDQDDTIT</sequence>
<feature type="compositionally biased region" description="Acidic residues" evidence="4">
    <location>
        <begin position="411"/>
        <end position="430"/>
    </location>
</feature>
<keyword evidence="2 3" id="KW-0040">ANK repeat</keyword>
<dbReference type="SUPFAM" id="SSF48403">
    <property type="entry name" value="Ankyrin repeat"/>
    <property type="match status" value="1"/>
</dbReference>
<dbReference type="Gene3D" id="1.25.40.20">
    <property type="entry name" value="Ankyrin repeat-containing domain"/>
    <property type="match status" value="1"/>
</dbReference>
<accession>A0AAD7UCP2</accession>
<evidence type="ECO:0000313" key="5">
    <source>
        <dbReference type="EMBL" id="KAJ8602019.1"/>
    </source>
</evidence>
<gene>
    <name evidence="5" type="ORF">CTAYLR_002781</name>
</gene>
<dbReference type="SMART" id="SM00248">
    <property type="entry name" value="ANK"/>
    <property type="match status" value="4"/>
</dbReference>
<feature type="compositionally biased region" description="Basic and acidic residues" evidence="4">
    <location>
        <begin position="291"/>
        <end position="303"/>
    </location>
</feature>
<reference evidence="5" key="1">
    <citation type="submission" date="2023-01" db="EMBL/GenBank/DDBJ databases">
        <title>Metagenome sequencing of chrysophaentin producing Chrysophaeum taylorii.</title>
        <authorList>
            <person name="Davison J."/>
            <person name="Bewley C."/>
        </authorList>
    </citation>
    <scope>NUCLEOTIDE SEQUENCE</scope>
    <source>
        <strain evidence="5">NIES-1699</strain>
    </source>
</reference>
<feature type="region of interest" description="Disordered" evidence="4">
    <location>
        <begin position="409"/>
        <end position="481"/>
    </location>
</feature>
<feature type="region of interest" description="Disordered" evidence="4">
    <location>
        <begin position="229"/>
        <end position="363"/>
    </location>
</feature>
<dbReference type="Proteomes" id="UP001230188">
    <property type="component" value="Unassembled WGS sequence"/>
</dbReference>
<feature type="repeat" description="ANK" evidence="3">
    <location>
        <begin position="60"/>
        <end position="92"/>
    </location>
</feature>
<evidence type="ECO:0008006" key="7">
    <source>
        <dbReference type="Google" id="ProtNLM"/>
    </source>
</evidence>
<evidence type="ECO:0000313" key="6">
    <source>
        <dbReference type="Proteomes" id="UP001230188"/>
    </source>
</evidence>
<proteinExistence type="predicted"/>
<evidence type="ECO:0000256" key="3">
    <source>
        <dbReference type="PROSITE-ProRule" id="PRU00023"/>
    </source>
</evidence>
<dbReference type="InterPro" id="IPR036770">
    <property type="entry name" value="Ankyrin_rpt-contain_sf"/>
</dbReference>
<feature type="compositionally biased region" description="Basic and acidic residues" evidence="4">
    <location>
        <begin position="336"/>
        <end position="349"/>
    </location>
</feature>
<dbReference type="InterPro" id="IPR002110">
    <property type="entry name" value="Ankyrin_rpt"/>
</dbReference>
<keyword evidence="1" id="KW-0677">Repeat</keyword>
<dbReference type="EMBL" id="JAQMWT010000391">
    <property type="protein sequence ID" value="KAJ8602019.1"/>
    <property type="molecule type" value="Genomic_DNA"/>
</dbReference>
<dbReference type="Pfam" id="PF12796">
    <property type="entry name" value="Ank_2"/>
    <property type="match status" value="1"/>
</dbReference>
<evidence type="ECO:0000256" key="1">
    <source>
        <dbReference type="ARBA" id="ARBA00022737"/>
    </source>
</evidence>
<dbReference type="InterPro" id="IPR050776">
    <property type="entry name" value="Ank_Repeat/CDKN_Inhibitor"/>
</dbReference>
<feature type="compositionally biased region" description="Low complexity" evidence="4">
    <location>
        <begin position="460"/>
        <end position="469"/>
    </location>
</feature>